<proteinExistence type="predicted"/>
<sequence>MQTKAESLNAAKCRAVVIWIDWYSYHVARFKGLQAAFGVHGEVYGIELIGGVGVHKGYNFREGVQGLPVETLCATKGWHDANKFTLSIALIRRLSKLSPELVLVPGYYTLPGIAAAIWCKTTGRISVLMTETTATDHVRKGWREKFKSLLIRSLFDWAVTGGAAHDRYLLQLGFSQQRITHFYDVVGNRHIQESVSDIRLNSSPAQHGLPDHYFLFVGRLAPEKNVTDLLDAWLEYRARGGQWSLVLAGDGPDGPTLKERLNASVYKKHVCFLGHRSARELLPVYAFASTFVLPSKREPWGLVVNEAMAANLPVIVSKRCGCAEDLVRPGKNGFVFDPSNPEMLTDQLSLMSTYSEQERSRMGHVSLTLIERYTPQNFGQQIVGIADGFVRDQEVSAKVIAIMESAARINGD</sequence>
<name>A0A1G7JBZ1_9BACT</name>
<evidence type="ECO:0000313" key="2">
    <source>
        <dbReference type="EMBL" id="SDF22487.1"/>
    </source>
</evidence>
<dbReference type="InterPro" id="IPR001296">
    <property type="entry name" value="Glyco_trans_1"/>
</dbReference>
<gene>
    <name evidence="2" type="ORF">SAMN05444167_1766</name>
</gene>
<organism evidence="2 3">
    <name type="scientific">Terriglobus roseus</name>
    <dbReference type="NCBI Taxonomy" id="392734"/>
    <lineage>
        <taxon>Bacteria</taxon>
        <taxon>Pseudomonadati</taxon>
        <taxon>Acidobacteriota</taxon>
        <taxon>Terriglobia</taxon>
        <taxon>Terriglobales</taxon>
        <taxon>Acidobacteriaceae</taxon>
        <taxon>Terriglobus</taxon>
    </lineage>
</organism>
<accession>A0A1G7JBZ1</accession>
<evidence type="ECO:0000313" key="3">
    <source>
        <dbReference type="Proteomes" id="UP000182427"/>
    </source>
</evidence>
<feature type="domain" description="Glycosyl transferase family 1" evidence="1">
    <location>
        <begin position="210"/>
        <end position="355"/>
    </location>
</feature>
<dbReference type="SUPFAM" id="SSF53756">
    <property type="entry name" value="UDP-Glycosyltransferase/glycogen phosphorylase"/>
    <property type="match status" value="1"/>
</dbReference>
<evidence type="ECO:0000259" key="1">
    <source>
        <dbReference type="Pfam" id="PF00534"/>
    </source>
</evidence>
<keyword evidence="3" id="KW-1185">Reference proteome</keyword>
<dbReference type="Pfam" id="PF00534">
    <property type="entry name" value="Glycos_transf_1"/>
    <property type="match status" value="1"/>
</dbReference>
<dbReference type="AlphaFoldDB" id="A0A1G7JBZ1"/>
<reference evidence="2 3" key="1">
    <citation type="submission" date="2016-10" db="EMBL/GenBank/DDBJ databases">
        <authorList>
            <person name="de Groot N.N."/>
        </authorList>
    </citation>
    <scope>NUCLEOTIDE SEQUENCE [LARGE SCALE GENOMIC DNA]</scope>
    <source>
        <strain evidence="2 3">GAS232</strain>
    </source>
</reference>
<dbReference type="PANTHER" id="PTHR45947">
    <property type="entry name" value="SULFOQUINOVOSYL TRANSFERASE SQD2"/>
    <property type="match status" value="1"/>
</dbReference>
<dbReference type="PANTHER" id="PTHR45947:SF3">
    <property type="entry name" value="SULFOQUINOVOSYL TRANSFERASE SQD2"/>
    <property type="match status" value="1"/>
</dbReference>
<protein>
    <submittedName>
        <fullName evidence="2">Glycosyltransferase involved in cell wall bisynthesis</fullName>
    </submittedName>
</protein>
<dbReference type="EMBL" id="LT629690">
    <property type="protein sequence ID" value="SDF22487.1"/>
    <property type="molecule type" value="Genomic_DNA"/>
</dbReference>
<dbReference type="OrthoDB" id="9795068at2"/>
<keyword evidence="2" id="KW-0808">Transferase</keyword>
<dbReference type="Proteomes" id="UP000182427">
    <property type="component" value="Chromosome I"/>
</dbReference>
<dbReference type="InterPro" id="IPR050194">
    <property type="entry name" value="Glycosyltransferase_grp1"/>
</dbReference>
<dbReference type="Gene3D" id="3.40.50.2000">
    <property type="entry name" value="Glycogen Phosphorylase B"/>
    <property type="match status" value="2"/>
</dbReference>
<dbReference type="GO" id="GO:0016757">
    <property type="term" value="F:glycosyltransferase activity"/>
    <property type="evidence" value="ECO:0007669"/>
    <property type="project" value="InterPro"/>
</dbReference>